<keyword evidence="5" id="KW-0812">Transmembrane</keyword>
<dbReference type="GO" id="GO:0006351">
    <property type="term" value="P:DNA-templated transcription"/>
    <property type="evidence" value="ECO:0007669"/>
    <property type="project" value="InterPro"/>
</dbReference>
<evidence type="ECO:0000256" key="3">
    <source>
        <dbReference type="ARBA" id="ARBA00023242"/>
    </source>
</evidence>
<dbReference type="GO" id="GO:0003677">
    <property type="term" value="F:DNA binding"/>
    <property type="evidence" value="ECO:0007669"/>
    <property type="project" value="InterPro"/>
</dbReference>
<comment type="caution">
    <text evidence="7">The sequence shown here is derived from an EMBL/GenBank/DDBJ whole genome shotgun (WGS) entry which is preliminary data.</text>
</comment>
<dbReference type="Proteomes" id="UP000754883">
    <property type="component" value="Unassembled WGS sequence"/>
</dbReference>
<keyword evidence="8" id="KW-1185">Reference proteome</keyword>
<organism evidence="7 8">
    <name type="scientific">Clonostachys byssicola</name>
    <dbReference type="NCBI Taxonomy" id="160290"/>
    <lineage>
        <taxon>Eukaryota</taxon>
        <taxon>Fungi</taxon>
        <taxon>Dikarya</taxon>
        <taxon>Ascomycota</taxon>
        <taxon>Pezizomycotina</taxon>
        <taxon>Sordariomycetes</taxon>
        <taxon>Hypocreomycetidae</taxon>
        <taxon>Hypocreales</taxon>
        <taxon>Bionectriaceae</taxon>
        <taxon>Clonostachys</taxon>
    </lineage>
</organism>
<name>A0A9N9U8G9_9HYPO</name>
<gene>
    <name evidence="7" type="ORF">CBYS24578_00010246</name>
</gene>
<feature type="region of interest" description="Disordered" evidence="4">
    <location>
        <begin position="509"/>
        <end position="542"/>
    </location>
</feature>
<keyword evidence="2" id="KW-0804">Transcription</keyword>
<feature type="transmembrane region" description="Helical" evidence="5">
    <location>
        <begin position="374"/>
        <end position="397"/>
    </location>
</feature>
<sequence length="581" mass="65577">MEVQIPVDRAHGPVSPSPDADNDIARSTFFSVWPNQRELDIIFGDSIHKLCSLYPLIGTFSGSKIECQQQKPSSIEQVLQSPQPKSNPAAYARSLLLLAVCLQGSDVGQNCAHSDLIFDHQDVISRAVTSAHKILGHGATSETETSLEGIMCLILESMYHCFEGNLQKGWLTHRQAMLMAQLKGLHKQTDPVSGHVKEDDYHRISHHLWFEMVNIDSYYCMILGLPHGSCQNHYPLNLNAPKPMTADPQTRLREVHCMVAGRILNRHHTGHEGQAETMEMDKILQNAAGWMPPRWWLDPTKSYFPSKTFGGIEESGRIRDQLMHYHLLIQLHWPYMVVQNTKHEPHYSTMSAMNASRELLSRFVALNMHRTTRYYCLGASMLALAASIALCISYIMIGDDGDIGGLMDHMLHHRPTDRGMMEVSLESIKELSLTRTHPSVFKMINVFRDILSVEEEVAHGTRFKAVYTGNHSHKFECYSRINDQRVEIYIPSLGSIDLVRQHGSQHPAITVSPAMGDSADSDHPDDSGTIPSSRATINRNQNQDITDIEVSFNDAILDFDQEFHDKWMVEDVDGSILDYID</sequence>
<dbReference type="InterPro" id="IPR007219">
    <property type="entry name" value="XnlR_reg_dom"/>
</dbReference>
<feature type="domain" description="Xylanolytic transcriptional activator regulatory" evidence="6">
    <location>
        <begin position="82"/>
        <end position="233"/>
    </location>
</feature>
<dbReference type="PANTHER" id="PTHR47840">
    <property type="entry name" value="ZN(II)2CYS6 TRANSCRIPTION FACTOR (EUROFUNG)-RELATED"/>
    <property type="match status" value="1"/>
</dbReference>
<dbReference type="AlphaFoldDB" id="A0A9N9U8G9"/>
<keyword evidence="5" id="KW-1133">Transmembrane helix</keyword>
<proteinExistence type="predicted"/>
<keyword evidence="5" id="KW-0472">Membrane</keyword>
<dbReference type="EMBL" id="CABFNO020001361">
    <property type="protein sequence ID" value="CAG9983239.1"/>
    <property type="molecule type" value="Genomic_DNA"/>
</dbReference>
<accession>A0A9N9U8G9</accession>
<feature type="region of interest" description="Disordered" evidence="4">
    <location>
        <begin position="1"/>
        <end position="20"/>
    </location>
</feature>
<keyword evidence="1" id="KW-0805">Transcription regulation</keyword>
<dbReference type="Pfam" id="PF04082">
    <property type="entry name" value="Fungal_trans"/>
    <property type="match status" value="1"/>
</dbReference>
<dbReference type="PANTHER" id="PTHR47840:SF1">
    <property type="entry name" value="ZN(II)2CYS6 TRANSCRIPTION FACTOR (EUROFUNG)"/>
    <property type="match status" value="1"/>
</dbReference>
<dbReference type="OrthoDB" id="5144036at2759"/>
<evidence type="ECO:0000256" key="4">
    <source>
        <dbReference type="SAM" id="MobiDB-lite"/>
    </source>
</evidence>
<evidence type="ECO:0000256" key="1">
    <source>
        <dbReference type="ARBA" id="ARBA00023015"/>
    </source>
</evidence>
<evidence type="ECO:0000313" key="7">
    <source>
        <dbReference type="EMBL" id="CAG9983239.1"/>
    </source>
</evidence>
<evidence type="ECO:0000259" key="6">
    <source>
        <dbReference type="Pfam" id="PF04082"/>
    </source>
</evidence>
<evidence type="ECO:0000313" key="8">
    <source>
        <dbReference type="Proteomes" id="UP000754883"/>
    </source>
</evidence>
<keyword evidence="3" id="KW-0539">Nucleus</keyword>
<feature type="compositionally biased region" description="Polar residues" evidence="4">
    <location>
        <begin position="529"/>
        <end position="542"/>
    </location>
</feature>
<evidence type="ECO:0000256" key="2">
    <source>
        <dbReference type="ARBA" id="ARBA00023163"/>
    </source>
</evidence>
<protein>
    <recommendedName>
        <fullName evidence="6">Xylanolytic transcriptional activator regulatory domain-containing protein</fullName>
    </recommendedName>
</protein>
<dbReference type="CDD" id="cd12148">
    <property type="entry name" value="fungal_TF_MHR"/>
    <property type="match status" value="1"/>
</dbReference>
<evidence type="ECO:0000256" key="5">
    <source>
        <dbReference type="SAM" id="Phobius"/>
    </source>
</evidence>
<dbReference type="GO" id="GO:0008270">
    <property type="term" value="F:zinc ion binding"/>
    <property type="evidence" value="ECO:0007669"/>
    <property type="project" value="InterPro"/>
</dbReference>
<reference evidence="7" key="1">
    <citation type="submission" date="2021-10" db="EMBL/GenBank/DDBJ databases">
        <authorList>
            <person name="Piombo E."/>
        </authorList>
    </citation>
    <scope>NUCLEOTIDE SEQUENCE</scope>
</reference>